<dbReference type="GO" id="GO:0016787">
    <property type="term" value="F:hydrolase activity"/>
    <property type="evidence" value="ECO:0007669"/>
    <property type="project" value="UniProtKB-KW"/>
</dbReference>
<sequence length="186" mass="20248">MSTGVSLTHADAERVLSEWDAPGPSQEGLAQAYLGFLAARPDATDRSCTPGHLTASALVFDHDLTHIALVLHGRFGIWIQAGGHIERTDVTLREAATREVREELGLEVDLIGPATLNVHPVICRGYTEVTRHFDVRFVGRAAPGAELTCSSESRDVAWWPLDALPEGLRDELHELITLGRARLAAQ</sequence>
<gene>
    <name evidence="3" type="ORF">C1706_09380</name>
</gene>
<feature type="domain" description="Nudix hydrolase" evidence="2">
    <location>
        <begin position="50"/>
        <end position="182"/>
    </location>
</feature>
<keyword evidence="4" id="KW-1185">Reference proteome</keyword>
<dbReference type="Gene3D" id="3.90.79.10">
    <property type="entry name" value="Nucleoside Triphosphate Pyrophosphohydrolase"/>
    <property type="match status" value="1"/>
</dbReference>
<dbReference type="Proteomes" id="UP000290624">
    <property type="component" value="Unassembled WGS sequence"/>
</dbReference>
<dbReference type="PROSITE" id="PS51462">
    <property type="entry name" value="NUDIX"/>
    <property type="match status" value="1"/>
</dbReference>
<evidence type="ECO:0000259" key="2">
    <source>
        <dbReference type="PROSITE" id="PS51462"/>
    </source>
</evidence>
<dbReference type="Pfam" id="PF00293">
    <property type="entry name" value="NUDIX"/>
    <property type="match status" value="1"/>
</dbReference>
<protein>
    <submittedName>
        <fullName evidence="3">NUDIX hydrolase</fullName>
    </submittedName>
</protein>
<evidence type="ECO:0000256" key="1">
    <source>
        <dbReference type="ARBA" id="ARBA00005582"/>
    </source>
</evidence>
<dbReference type="InterPro" id="IPR015797">
    <property type="entry name" value="NUDIX_hydrolase-like_dom_sf"/>
</dbReference>
<evidence type="ECO:0000313" key="4">
    <source>
        <dbReference type="Proteomes" id="UP000290624"/>
    </source>
</evidence>
<dbReference type="OrthoDB" id="129709at2"/>
<dbReference type="EMBL" id="PPCV01000006">
    <property type="protein sequence ID" value="RXW31771.1"/>
    <property type="molecule type" value="Genomic_DNA"/>
</dbReference>
<dbReference type="PANTHER" id="PTHR43736">
    <property type="entry name" value="ADP-RIBOSE PYROPHOSPHATASE"/>
    <property type="match status" value="1"/>
</dbReference>
<dbReference type="RefSeq" id="WP_129458989.1">
    <property type="nucleotide sequence ID" value="NZ_PPCV01000006.1"/>
</dbReference>
<accession>A0A4Q2EEW2</accession>
<comment type="similarity">
    <text evidence="1">Belongs to the Nudix hydrolase family.</text>
</comment>
<proteinExistence type="inferred from homology"/>
<name>A0A4Q2EEW2_9ACTN</name>
<dbReference type="AlphaFoldDB" id="A0A4Q2EEW2"/>
<evidence type="ECO:0000313" key="3">
    <source>
        <dbReference type="EMBL" id="RXW31771.1"/>
    </source>
</evidence>
<comment type="caution">
    <text evidence="3">The sequence shown here is derived from an EMBL/GenBank/DDBJ whole genome shotgun (WGS) entry which is preliminary data.</text>
</comment>
<dbReference type="PANTHER" id="PTHR43736:SF1">
    <property type="entry name" value="DIHYDRONEOPTERIN TRIPHOSPHATE DIPHOSPHATASE"/>
    <property type="match status" value="1"/>
</dbReference>
<keyword evidence="3" id="KW-0378">Hydrolase</keyword>
<dbReference type="CDD" id="cd03674">
    <property type="entry name" value="NUDIX_Hydrolase"/>
    <property type="match status" value="1"/>
</dbReference>
<dbReference type="SUPFAM" id="SSF55811">
    <property type="entry name" value="Nudix"/>
    <property type="match status" value="1"/>
</dbReference>
<organism evidence="3 4">
    <name type="scientific">Propioniciclava flava</name>
    <dbReference type="NCBI Taxonomy" id="2072026"/>
    <lineage>
        <taxon>Bacteria</taxon>
        <taxon>Bacillati</taxon>
        <taxon>Actinomycetota</taxon>
        <taxon>Actinomycetes</taxon>
        <taxon>Propionibacteriales</taxon>
        <taxon>Propionibacteriaceae</taxon>
        <taxon>Propioniciclava</taxon>
    </lineage>
</organism>
<reference evidence="3 4" key="1">
    <citation type="submission" date="2018-01" db="EMBL/GenBank/DDBJ databases">
        <title>Lactibacter flavus gen. nov., sp. nov., a novel bacterium of the family Propionibacteriaceae isolated from raw milk and dairy products.</title>
        <authorList>
            <person name="Wenning M."/>
            <person name="Breitenwieser F."/>
            <person name="Huptas C."/>
            <person name="von Neubeck M."/>
            <person name="Busse H.-J."/>
            <person name="Scherer S."/>
        </authorList>
    </citation>
    <scope>NUCLEOTIDE SEQUENCE [LARGE SCALE GENOMIC DNA]</scope>
    <source>
        <strain evidence="3 4">VG341</strain>
    </source>
</reference>
<dbReference type="InterPro" id="IPR000086">
    <property type="entry name" value="NUDIX_hydrolase_dom"/>
</dbReference>